<dbReference type="PROSITE" id="PS52035">
    <property type="entry name" value="PEPTIDASE_M14"/>
    <property type="match status" value="1"/>
</dbReference>
<dbReference type="GO" id="GO:0004181">
    <property type="term" value="F:metallocarboxypeptidase activity"/>
    <property type="evidence" value="ECO:0007669"/>
    <property type="project" value="InterPro"/>
</dbReference>
<keyword evidence="4" id="KW-0645">Protease</keyword>
<dbReference type="EMBL" id="FQWO01000005">
    <property type="protein sequence ID" value="SHG95606.1"/>
    <property type="molecule type" value="Genomic_DNA"/>
</dbReference>
<dbReference type="STRING" id="280093.SAMN05443373_105195"/>
<evidence type="ECO:0000313" key="3">
    <source>
        <dbReference type="EMBL" id="PRZ23472.1"/>
    </source>
</evidence>
<evidence type="ECO:0000256" key="1">
    <source>
        <dbReference type="PROSITE-ProRule" id="PRU01379"/>
    </source>
</evidence>
<dbReference type="SMART" id="SM00631">
    <property type="entry name" value="Zn_pept"/>
    <property type="match status" value="1"/>
</dbReference>
<evidence type="ECO:0000313" key="6">
    <source>
        <dbReference type="Proteomes" id="UP000237771"/>
    </source>
</evidence>
<dbReference type="Proteomes" id="UP000237771">
    <property type="component" value="Unassembled WGS sequence"/>
</dbReference>
<gene>
    <name evidence="3" type="ORF">BC624_105195</name>
    <name evidence="4" type="ORF">SAMN05443373_105195</name>
</gene>
<sequence>MFTFVNQINIMDLEQLFIKNKERSISGRYLTLDAIEPVLNKLNTNNQLSIIGESVLGKSIYKYQIGQGKIKILLWSQMHGNESTTTKGLFDFLNLLHDGSDFADELLNTFTFCCIPMLNPDGAALYTRENANKVDLNRDSQNLSQPESVMLRQAFENFKPDFCYNLHDQRTIFGVGDTGKPATLSFLAPSYNEEREVNATRMKAINLIAAMNEQLQSYIPGQIGRFDDSFNINCIGDTFQYLGVPTVLFEAGHFQEDYQREKTRKYVFIALVSSFSILSENDIVSNKIDNYVRIPQNNIVFYDFIYKNVNINYDGIEKITNFAAQFREELVEGDICFNAYIVEIGDLSGYWGHYEYDAKGAHFEAEYGNAPIINEKADFYLGKNLRFVNGLIKN</sequence>
<dbReference type="Pfam" id="PF00246">
    <property type="entry name" value="Peptidase_M14"/>
    <property type="match status" value="1"/>
</dbReference>
<dbReference type="Gene3D" id="3.40.630.10">
    <property type="entry name" value="Zn peptidases"/>
    <property type="match status" value="1"/>
</dbReference>
<comment type="caution">
    <text evidence="1">Lacks conserved residue(s) required for the propagation of feature annotation.</text>
</comment>
<keyword evidence="4" id="KW-0121">Carboxypeptidase</keyword>
<accession>A0A1M5P1A6</accession>
<protein>
    <submittedName>
        <fullName evidence="4">Zinc carboxypeptidase</fullName>
    </submittedName>
</protein>
<keyword evidence="4" id="KW-0378">Hydrolase</keyword>
<dbReference type="Proteomes" id="UP000184384">
    <property type="component" value="Unassembled WGS sequence"/>
</dbReference>
<reference evidence="3 6" key="3">
    <citation type="submission" date="2018-03" db="EMBL/GenBank/DDBJ databases">
        <title>Genomic Encyclopedia of Archaeal and Bacterial Type Strains, Phase II (KMG-II): from individual species to whole genera.</title>
        <authorList>
            <person name="Goeker M."/>
        </authorList>
    </citation>
    <scope>NUCLEOTIDE SEQUENCE [LARGE SCALE GENOMIC DNA]</scope>
    <source>
        <strain evidence="3 6">DSM 17797</strain>
    </source>
</reference>
<evidence type="ECO:0000313" key="5">
    <source>
        <dbReference type="Proteomes" id="UP000184384"/>
    </source>
</evidence>
<dbReference type="GO" id="GO:0006508">
    <property type="term" value="P:proteolysis"/>
    <property type="evidence" value="ECO:0007669"/>
    <property type="project" value="InterPro"/>
</dbReference>
<organism evidence="4 5">
    <name type="scientific">Flavobacterium granuli</name>
    <dbReference type="NCBI Taxonomy" id="280093"/>
    <lineage>
        <taxon>Bacteria</taxon>
        <taxon>Pseudomonadati</taxon>
        <taxon>Bacteroidota</taxon>
        <taxon>Flavobacteriia</taxon>
        <taxon>Flavobacteriales</taxon>
        <taxon>Flavobacteriaceae</taxon>
        <taxon>Flavobacterium</taxon>
    </lineage>
</organism>
<name>A0A1M5P1A6_9FLAO</name>
<comment type="similarity">
    <text evidence="1">Belongs to the peptidase M14 family.</text>
</comment>
<dbReference type="SUPFAM" id="SSF53187">
    <property type="entry name" value="Zn-dependent exopeptidases"/>
    <property type="match status" value="1"/>
</dbReference>
<feature type="domain" description="Peptidase M14" evidence="2">
    <location>
        <begin position="28"/>
        <end position="344"/>
    </location>
</feature>
<dbReference type="CDD" id="cd06239">
    <property type="entry name" value="M14-like"/>
    <property type="match status" value="1"/>
</dbReference>
<dbReference type="EMBL" id="PVUB01000005">
    <property type="protein sequence ID" value="PRZ23472.1"/>
    <property type="molecule type" value="Genomic_DNA"/>
</dbReference>
<evidence type="ECO:0000259" key="2">
    <source>
        <dbReference type="PROSITE" id="PS52035"/>
    </source>
</evidence>
<dbReference type="GO" id="GO:0008270">
    <property type="term" value="F:zinc ion binding"/>
    <property type="evidence" value="ECO:0007669"/>
    <property type="project" value="InterPro"/>
</dbReference>
<dbReference type="AlphaFoldDB" id="A0A1M5P1A6"/>
<keyword evidence="6" id="KW-1185">Reference proteome</keyword>
<reference evidence="5" key="2">
    <citation type="submission" date="2016-11" db="EMBL/GenBank/DDBJ databases">
        <authorList>
            <person name="Varghese N."/>
            <person name="Submissions S."/>
        </authorList>
    </citation>
    <scope>NUCLEOTIDE SEQUENCE [LARGE SCALE GENOMIC DNA]</scope>
    <source>
        <strain evidence="5">DSM 19729</strain>
    </source>
</reference>
<proteinExistence type="inferred from homology"/>
<dbReference type="InterPro" id="IPR000834">
    <property type="entry name" value="Peptidase_M14"/>
</dbReference>
<evidence type="ECO:0000313" key="4">
    <source>
        <dbReference type="EMBL" id="SHG95606.1"/>
    </source>
</evidence>
<reference evidence="4" key="1">
    <citation type="submission" date="2016-11" db="EMBL/GenBank/DDBJ databases">
        <authorList>
            <person name="Jaros S."/>
            <person name="Januszkiewicz K."/>
            <person name="Wedrychowicz H."/>
        </authorList>
    </citation>
    <scope>NUCLEOTIDE SEQUENCE [LARGE SCALE GENOMIC DNA]</scope>
    <source>
        <strain evidence="4">DSM 19729</strain>
    </source>
</reference>